<dbReference type="InterPro" id="IPR016187">
    <property type="entry name" value="CTDL_fold"/>
</dbReference>
<dbReference type="OMA" id="FIMFINP"/>
<dbReference type="PANTHER" id="PTHR22803">
    <property type="entry name" value="MANNOSE, PHOSPHOLIPASE, LECTIN RECEPTOR RELATED"/>
    <property type="match status" value="1"/>
</dbReference>
<dbReference type="SMART" id="SM00034">
    <property type="entry name" value="CLECT"/>
    <property type="match status" value="1"/>
</dbReference>
<dbReference type="InterPro" id="IPR016186">
    <property type="entry name" value="C-type_lectin-like/link_sf"/>
</dbReference>
<feature type="signal peptide" evidence="2">
    <location>
        <begin position="1"/>
        <end position="27"/>
    </location>
</feature>
<evidence type="ECO:0000256" key="2">
    <source>
        <dbReference type="SAM" id="SignalP"/>
    </source>
</evidence>
<feature type="chain" id="PRO_5029731471" description="C-type lectin domain-containing protein" evidence="2">
    <location>
        <begin position="28"/>
        <end position="184"/>
    </location>
</feature>
<dbReference type="InterPro" id="IPR001304">
    <property type="entry name" value="C-type_lectin-like"/>
</dbReference>
<dbReference type="InParanoid" id="A0A7M7HFE0"/>
<dbReference type="OrthoDB" id="418245at2759"/>
<sequence length="184" mass="21406">MDRRQNPVLLFLVSAFIMFINPGGTRASCCCPTFWTAYNGHCYRLFSDLKTWHEAEAFCNQFSVPSLGETDRDSLGHLVSINSPDENNFVVAYFESTGVKDRHSNGNYYGRDVWIGLHDISTEGSFEWTDESPFNFTMWSRVFPQPDNFRGEDCGEIKGIYDYYWNDRPCDDTIDYFMCKLPIW</sequence>
<dbReference type="GeneID" id="105438405"/>
<dbReference type="PROSITE" id="PS50041">
    <property type="entry name" value="C_TYPE_LECTIN_2"/>
    <property type="match status" value="1"/>
</dbReference>
<dbReference type="Proteomes" id="UP000007110">
    <property type="component" value="Unassembled WGS sequence"/>
</dbReference>
<evidence type="ECO:0000259" key="3">
    <source>
        <dbReference type="PROSITE" id="PS50041"/>
    </source>
</evidence>
<dbReference type="EnsemblMetazoa" id="XM_011666174">
    <property type="protein sequence ID" value="XP_011664476"/>
    <property type="gene ID" value="LOC105438405"/>
</dbReference>
<dbReference type="Gene3D" id="3.10.100.10">
    <property type="entry name" value="Mannose-Binding Protein A, subunit A"/>
    <property type="match status" value="1"/>
</dbReference>
<dbReference type="InterPro" id="IPR050111">
    <property type="entry name" value="C-type_lectin/snaclec_domain"/>
</dbReference>
<reference evidence="4" key="2">
    <citation type="submission" date="2021-01" db="UniProtKB">
        <authorList>
            <consortium name="EnsemblMetazoa"/>
        </authorList>
    </citation>
    <scope>IDENTIFICATION</scope>
</reference>
<dbReference type="SUPFAM" id="SSF56436">
    <property type="entry name" value="C-type lectin-like"/>
    <property type="match status" value="1"/>
</dbReference>
<keyword evidence="5" id="KW-1185">Reference proteome</keyword>
<reference evidence="5" key="1">
    <citation type="submission" date="2015-02" db="EMBL/GenBank/DDBJ databases">
        <title>Genome sequencing for Strongylocentrotus purpuratus.</title>
        <authorList>
            <person name="Murali S."/>
            <person name="Liu Y."/>
            <person name="Vee V."/>
            <person name="English A."/>
            <person name="Wang M."/>
            <person name="Skinner E."/>
            <person name="Han Y."/>
            <person name="Muzny D.M."/>
            <person name="Worley K.C."/>
            <person name="Gibbs R.A."/>
        </authorList>
    </citation>
    <scope>NUCLEOTIDE SEQUENCE</scope>
</reference>
<evidence type="ECO:0000256" key="1">
    <source>
        <dbReference type="ARBA" id="ARBA00023157"/>
    </source>
</evidence>
<dbReference type="RefSeq" id="XP_011664476.2">
    <property type="nucleotide sequence ID" value="XM_011666174.2"/>
</dbReference>
<dbReference type="AlphaFoldDB" id="A0A7M7HFE0"/>
<dbReference type="InterPro" id="IPR018378">
    <property type="entry name" value="C-type_lectin_CS"/>
</dbReference>
<accession>A0A7M7HFE0</accession>
<keyword evidence="1" id="KW-1015">Disulfide bond</keyword>
<dbReference type="PROSITE" id="PS00615">
    <property type="entry name" value="C_TYPE_LECTIN_1"/>
    <property type="match status" value="1"/>
</dbReference>
<keyword evidence="2" id="KW-0732">Signal</keyword>
<protein>
    <recommendedName>
        <fullName evidence="3">C-type lectin domain-containing protein</fullName>
    </recommendedName>
</protein>
<feature type="domain" description="C-type lectin" evidence="3">
    <location>
        <begin position="38"/>
        <end position="176"/>
    </location>
</feature>
<dbReference type="KEGG" id="spu:105438405"/>
<dbReference type="Pfam" id="PF00059">
    <property type="entry name" value="Lectin_C"/>
    <property type="match status" value="1"/>
</dbReference>
<proteinExistence type="predicted"/>
<dbReference type="FunCoup" id="A0A7M7HFE0">
    <property type="interactions" value="894"/>
</dbReference>
<evidence type="ECO:0000313" key="5">
    <source>
        <dbReference type="Proteomes" id="UP000007110"/>
    </source>
</evidence>
<evidence type="ECO:0000313" key="4">
    <source>
        <dbReference type="EnsemblMetazoa" id="XP_011664476"/>
    </source>
</evidence>
<name>A0A7M7HFE0_STRPU</name>
<organism evidence="4 5">
    <name type="scientific">Strongylocentrotus purpuratus</name>
    <name type="common">Purple sea urchin</name>
    <dbReference type="NCBI Taxonomy" id="7668"/>
    <lineage>
        <taxon>Eukaryota</taxon>
        <taxon>Metazoa</taxon>
        <taxon>Echinodermata</taxon>
        <taxon>Eleutherozoa</taxon>
        <taxon>Echinozoa</taxon>
        <taxon>Echinoidea</taxon>
        <taxon>Euechinoidea</taxon>
        <taxon>Echinacea</taxon>
        <taxon>Camarodonta</taxon>
        <taxon>Echinidea</taxon>
        <taxon>Strongylocentrotidae</taxon>
        <taxon>Strongylocentrotus</taxon>
    </lineage>
</organism>